<feature type="compositionally biased region" description="Pro residues" evidence="1">
    <location>
        <begin position="664"/>
        <end position="673"/>
    </location>
</feature>
<keyword evidence="2" id="KW-0472">Membrane</keyword>
<feature type="transmembrane region" description="Helical" evidence="2">
    <location>
        <begin position="233"/>
        <end position="252"/>
    </location>
</feature>
<reference evidence="5 6" key="1">
    <citation type="submission" date="2018-11" db="EMBL/GenBank/DDBJ databases">
        <title>Genome assembly of Steccherinum ochraceum LE-BIN_3174, the white-rot fungus of the Steccherinaceae family (The Residual Polyporoid clade, Polyporales, Basidiomycota).</title>
        <authorList>
            <person name="Fedorova T.V."/>
            <person name="Glazunova O.A."/>
            <person name="Landesman E.O."/>
            <person name="Moiseenko K.V."/>
            <person name="Psurtseva N.V."/>
            <person name="Savinova O.S."/>
            <person name="Shakhova N.V."/>
            <person name="Tyazhelova T.V."/>
            <person name="Vasina D.V."/>
        </authorList>
    </citation>
    <scope>NUCLEOTIDE SEQUENCE [LARGE SCALE GENOMIC DNA]</scope>
    <source>
        <strain evidence="5 6">LE-BIN_3174</strain>
    </source>
</reference>
<keyword evidence="6" id="KW-1185">Reference proteome</keyword>
<dbReference type="STRING" id="92696.A0A4R0S2K4"/>
<evidence type="ECO:0000313" key="5">
    <source>
        <dbReference type="EMBL" id="TCD71828.1"/>
    </source>
</evidence>
<dbReference type="OrthoDB" id="2373987at2759"/>
<feature type="compositionally biased region" description="Polar residues" evidence="1">
    <location>
        <begin position="717"/>
        <end position="735"/>
    </location>
</feature>
<feature type="compositionally biased region" description="Basic residues" evidence="1">
    <location>
        <begin position="752"/>
        <end position="763"/>
    </location>
</feature>
<proteinExistence type="predicted"/>
<feature type="compositionally biased region" description="Basic and acidic residues" evidence="1">
    <location>
        <begin position="908"/>
        <end position="925"/>
    </location>
</feature>
<feature type="compositionally biased region" description="Low complexity" evidence="1">
    <location>
        <begin position="643"/>
        <end position="652"/>
    </location>
</feature>
<dbReference type="PANTHER" id="PTHR35859:SF1">
    <property type="entry name" value="NONSELECTIVE CATION CHANNEL PROTEIN"/>
    <property type="match status" value="1"/>
</dbReference>
<accession>A0A4R0S2K4</accession>
<dbReference type="InterPro" id="IPR052971">
    <property type="entry name" value="TRP_calcium_channel"/>
</dbReference>
<gene>
    <name evidence="5" type="ORF">EIP91_003171</name>
</gene>
<dbReference type="EMBL" id="RWJN01000002">
    <property type="protein sequence ID" value="TCD71828.1"/>
    <property type="molecule type" value="Genomic_DNA"/>
</dbReference>
<dbReference type="AlphaFoldDB" id="A0A4R0S2K4"/>
<feature type="transmembrane region" description="Helical" evidence="2">
    <location>
        <begin position="325"/>
        <end position="346"/>
    </location>
</feature>
<feature type="transmembrane region" description="Helical" evidence="2">
    <location>
        <begin position="507"/>
        <end position="526"/>
    </location>
</feature>
<sequence length="925" mass="102430">MSEAQRESEQRQPLLQVVETTEVYPVIHMIKSDAEHYIDTPLTYEALTAPDLTYTLIRPLEEKYNALQRKGNLSVVFCLLLNRAYFLRDHNLTTYALSRSRAALCELLAIKTLREHAGNMMELALALTTSWPVYSGADPELLERAREDRDELEERVGNAIEIAIISQAKRFIKSSPCQKVIDGIWSGKIVYQADSSRAFLSDNYKRNPIHFYDPHKAPLLDHYRLKVPAVRSVLEYVNFLILFVLFVLALEFSGRERINVIEGIFMVYALGFALEKVAAMQEHGIKVYFKGTWNGFDLAFVTLYCTYAILRMIGVFQHKFWAREAGIDVLAVIAVLMFPRLAFVTLKNNLMVLALRAMISQFVALMLIAAFCFGGFLYALWTLSRGSAGYSAGTIAWWMLDLWFGLDASGFQNATEFHPIFGPVMMITYACLSNTLLLTVLVSILSNTFTTINEDAAAEAMFRRAVSTVEGVKADSLFSYQPPVNLFALCIMLPASYILTPRWFHKFNVFMIRLTSFPLLLFIALYERQAKRSGSLTFYETMTSAAEKVFDTLPRNLKRMTWFDGLMAGADADIDAVFELESTYDNESALDMGDSSPLGPVGGQNNDGIRSRRPSQLSRRQISTSSSRSGGAFLSPTNTGQTAAARAPSPHSSPRKTEATSPTVPSPPQPNIPLPRARVNSLLTAGLGMSQTNPSPLAQLFQPLIVDDNNNPFDFPSNYTMEQQGSDQQRQGTTEQAHDHHEPPLVSYGPASRRRLSSMHRRTGSTVPSQAAHHFHRSQLSVPTLPTVLSPTHELSMSPPPDAATSGTASSGVPLRRFPSGGSGSGMGGVAARIGADNLARQALSESPDEHRHSTTATRDSEAGPKETASQVEDDIEDGDGMAERLDRMEERQKRIEELLMRLAGGLEEGRRGGSQKDADSSPGT</sequence>
<dbReference type="Proteomes" id="UP000292702">
    <property type="component" value="Unassembled WGS sequence"/>
</dbReference>
<feature type="region of interest" description="Disordered" evidence="1">
    <location>
        <begin position="904"/>
        <end position="925"/>
    </location>
</feature>
<evidence type="ECO:0000313" key="6">
    <source>
        <dbReference type="Proteomes" id="UP000292702"/>
    </source>
</evidence>
<evidence type="ECO:0000259" key="3">
    <source>
        <dbReference type="Pfam" id="PF23190"/>
    </source>
</evidence>
<keyword evidence="2" id="KW-1133">Transmembrane helix</keyword>
<evidence type="ECO:0008006" key="7">
    <source>
        <dbReference type="Google" id="ProtNLM"/>
    </source>
</evidence>
<dbReference type="PANTHER" id="PTHR35859">
    <property type="entry name" value="NONSELECTIVE CATION CHANNEL PROTEIN"/>
    <property type="match status" value="1"/>
</dbReference>
<feature type="domain" description="YVC1 N-terminal linker helical" evidence="3">
    <location>
        <begin position="24"/>
        <end position="208"/>
    </location>
</feature>
<evidence type="ECO:0000259" key="4">
    <source>
        <dbReference type="Pfam" id="PF23317"/>
    </source>
</evidence>
<feature type="region of interest" description="Disordered" evidence="1">
    <location>
        <begin position="589"/>
        <end position="675"/>
    </location>
</feature>
<feature type="region of interest" description="Disordered" evidence="1">
    <location>
        <begin position="708"/>
        <end position="831"/>
    </location>
</feature>
<feature type="transmembrane region" description="Helical" evidence="2">
    <location>
        <begin position="258"/>
        <end position="274"/>
    </location>
</feature>
<feature type="transmembrane region" description="Helical" evidence="2">
    <location>
        <begin position="295"/>
        <end position="313"/>
    </location>
</feature>
<protein>
    <recommendedName>
        <fullName evidence="7">Ion transport domain-containing protein</fullName>
    </recommendedName>
</protein>
<organism evidence="5 6">
    <name type="scientific">Steccherinum ochraceum</name>
    <dbReference type="NCBI Taxonomy" id="92696"/>
    <lineage>
        <taxon>Eukaryota</taxon>
        <taxon>Fungi</taxon>
        <taxon>Dikarya</taxon>
        <taxon>Basidiomycota</taxon>
        <taxon>Agaricomycotina</taxon>
        <taxon>Agaricomycetes</taxon>
        <taxon>Polyporales</taxon>
        <taxon>Steccherinaceae</taxon>
        <taxon>Steccherinum</taxon>
    </lineage>
</organism>
<feature type="transmembrane region" description="Helical" evidence="2">
    <location>
        <begin position="358"/>
        <end position="381"/>
    </location>
</feature>
<name>A0A4R0S2K4_9APHY</name>
<feature type="transmembrane region" description="Helical" evidence="2">
    <location>
        <begin position="427"/>
        <end position="445"/>
    </location>
</feature>
<evidence type="ECO:0000256" key="1">
    <source>
        <dbReference type="SAM" id="MobiDB-lite"/>
    </source>
</evidence>
<feature type="domain" description="Calcium channel YVC1-like C-terminal transmembrane" evidence="4">
    <location>
        <begin position="239"/>
        <end position="533"/>
    </location>
</feature>
<evidence type="ECO:0000256" key="2">
    <source>
        <dbReference type="SAM" id="Phobius"/>
    </source>
</evidence>
<dbReference type="InterPro" id="IPR056336">
    <property type="entry name" value="YVC1_C"/>
</dbReference>
<comment type="caution">
    <text evidence="5">The sequence shown here is derived from an EMBL/GenBank/DDBJ whole genome shotgun (WGS) entry which is preliminary data.</text>
</comment>
<feature type="compositionally biased region" description="Acidic residues" evidence="1">
    <location>
        <begin position="872"/>
        <end position="881"/>
    </location>
</feature>
<keyword evidence="2" id="KW-0812">Transmembrane</keyword>
<feature type="compositionally biased region" description="Basic and acidic residues" evidence="1">
    <location>
        <begin position="848"/>
        <end position="865"/>
    </location>
</feature>
<feature type="compositionally biased region" description="Polar residues" evidence="1">
    <location>
        <begin position="778"/>
        <end position="795"/>
    </location>
</feature>
<dbReference type="Pfam" id="PF23190">
    <property type="entry name" value="LHD_TRPY1"/>
    <property type="match status" value="1"/>
</dbReference>
<feature type="compositionally biased region" description="Low complexity" evidence="1">
    <location>
        <begin position="614"/>
        <end position="629"/>
    </location>
</feature>
<dbReference type="Pfam" id="PF23317">
    <property type="entry name" value="YVC1_C"/>
    <property type="match status" value="1"/>
</dbReference>
<dbReference type="InterPro" id="IPR056337">
    <property type="entry name" value="LHD_YVC1"/>
</dbReference>
<feature type="region of interest" description="Disordered" evidence="1">
    <location>
        <begin position="843"/>
        <end position="885"/>
    </location>
</feature>